<dbReference type="GO" id="GO:0042393">
    <property type="term" value="F:histone binding"/>
    <property type="evidence" value="ECO:0007669"/>
    <property type="project" value="TreeGrafter"/>
</dbReference>
<dbReference type="GO" id="GO:0048188">
    <property type="term" value="C:Set1C/COMPASS complex"/>
    <property type="evidence" value="ECO:0007669"/>
    <property type="project" value="TreeGrafter"/>
</dbReference>
<accession>A0A833QNH2</accession>
<dbReference type="SMART" id="SM00320">
    <property type="entry name" value="WD40"/>
    <property type="match status" value="7"/>
</dbReference>
<dbReference type="GO" id="GO:0032259">
    <property type="term" value="P:methylation"/>
    <property type="evidence" value="ECO:0007669"/>
    <property type="project" value="UniProtKB-KW"/>
</dbReference>
<dbReference type="EMBL" id="SWLB01000024">
    <property type="protein sequence ID" value="KAF3322703.1"/>
    <property type="molecule type" value="Genomic_DNA"/>
</dbReference>
<feature type="domain" description="WDR5-like beta-propeller" evidence="4">
    <location>
        <begin position="25"/>
        <end position="336"/>
    </location>
</feature>
<dbReference type="InterPro" id="IPR001680">
    <property type="entry name" value="WD40_rpt"/>
</dbReference>
<gene>
    <name evidence="5" type="ORF">FCM35_KLT12692</name>
</gene>
<evidence type="ECO:0000256" key="1">
    <source>
        <dbReference type="ARBA" id="ARBA00022574"/>
    </source>
</evidence>
<sequence length="340" mass="36411">MGDASSGASAGAAPPYRPYRLVRTVSPHSRAVSCVKFSPPDGRLLASASLDKTIAVLCSSTLATLATLRGHSEGISDIAFSCDASYLASASDDCTVRLWVLKSLPSPPNSNSSKGRESSEEADRCVRTLRGHSSYVFCVNFNAQSNLLVSGSFDCTIRMWDVVSGRCIRGIKAHDAPVTALHFVRDASMIVSASHDGSCKVWDAATGACLKTLIEPGKSPVAVSFAKFSPNGKFVLVATFDDTLRLCNLANGKSLKVYTGHMNRVYCITSTFSVTNGKYIVSGSEDNCVYIWDLQGKNVLQKLEGHNDTVISVSCHPTQNKIASAGLDNDRTIKIWVQDA</sequence>
<comment type="caution">
    <text evidence="5">The sequence shown here is derived from an EMBL/GenBank/DDBJ whole genome shotgun (WGS) entry which is preliminary data.</text>
</comment>
<proteinExistence type="predicted"/>
<feature type="repeat" description="WD" evidence="3">
    <location>
        <begin position="68"/>
        <end position="99"/>
    </location>
</feature>
<dbReference type="PROSITE" id="PS50082">
    <property type="entry name" value="WD_REPEATS_2"/>
    <property type="match status" value="4"/>
</dbReference>
<feature type="repeat" description="WD" evidence="3">
    <location>
        <begin position="258"/>
        <end position="302"/>
    </location>
</feature>
<organism evidence="5 6">
    <name type="scientific">Carex littledalei</name>
    <dbReference type="NCBI Taxonomy" id="544730"/>
    <lineage>
        <taxon>Eukaryota</taxon>
        <taxon>Viridiplantae</taxon>
        <taxon>Streptophyta</taxon>
        <taxon>Embryophyta</taxon>
        <taxon>Tracheophyta</taxon>
        <taxon>Spermatophyta</taxon>
        <taxon>Magnoliopsida</taxon>
        <taxon>Liliopsida</taxon>
        <taxon>Poales</taxon>
        <taxon>Cyperaceae</taxon>
        <taxon>Cyperoideae</taxon>
        <taxon>Cariceae</taxon>
        <taxon>Carex</taxon>
        <taxon>Carex subgen. Euthyceras</taxon>
    </lineage>
</organism>
<keyword evidence="5" id="KW-0489">Methyltransferase</keyword>
<dbReference type="GO" id="GO:0008168">
    <property type="term" value="F:methyltransferase activity"/>
    <property type="evidence" value="ECO:0007669"/>
    <property type="project" value="UniProtKB-KW"/>
</dbReference>
<dbReference type="SUPFAM" id="SSF50978">
    <property type="entry name" value="WD40 repeat-like"/>
    <property type="match status" value="1"/>
</dbReference>
<dbReference type="InterPro" id="IPR020472">
    <property type="entry name" value="WD40_PAC1"/>
</dbReference>
<protein>
    <submittedName>
        <fullName evidence="5">COMPASS-like H3K4 histone methylase component WDR5B</fullName>
    </submittedName>
</protein>
<dbReference type="OrthoDB" id="674604at2759"/>
<evidence type="ECO:0000256" key="2">
    <source>
        <dbReference type="ARBA" id="ARBA00022737"/>
    </source>
</evidence>
<dbReference type="PROSITE" id="PS00678">
    <property type="entry name" value="WD_REPEATS_1"/>
    <property type="match status" value="3"/>
</dbReference>
<dbReference type="InterPro" id="IPR019775">
    <property type="entry name" value="WD40_repeat_CS"/>
</dbReference>
<evidence type="ECO:0000259" key="4">
    <source>
        <dbReference type="Pfam" id="PF25175"/>
    </source>
</evidence>
<keyword evidence="1 3" id="KW-0853">WD repeat</keyword>
<dbReference type="InterPro" id="IPR059122">
    <property type="entry name" value="Beta-prop_WDR5-like"/>
</dbReference>
<dbReference type="PROSITE" id="PS50294">
    <property type="entry name" value="WD_REPEATS_REGION"/>
    <property type="match status" value="4"/>
</dbReference>
<name>A0A833QNH2_9POAL</name>
<dbReference type="InterPro" id="IPR015943">
    <property type="entry name" value="WD40/YVTN_repeat-like_dom_sf"/>
</dbReference>
<evidence type="ECO:0000313" key="6">
    <source>
        <dbReference type="Proteomes" id="UP000623129"/>
    </source>
</evidence>
<keyword evidence="6" id="KW-1185">Reference proteome</keyword>
<dbReference type="Proteomes" id="UP000623129">
    <property type="component" value="Unassembled WGS sequence"/>
</dbReference>
<dbReference type="PANTHER" id="PTHR22847">
    <property type="entry name" value="WD40 REPEAT PROTEIN"/>
    <property type="match status" value="1"/>
</dbReference>
<dbReference type="CDD" id="cd00200">
    <property type="entry name" value="WD40"/>
    <property type="match status" value="1"/>
</dbReference>
<dbReference type="InterPro" id="IPR036322">
    <property type="entry name" value="WD40_repeat_dom_sf"/>
</dbReference>
<feature type="repeat" description="WD" evidence="3">
    <location>
        <begin position="171"/>
        <end position="212"/>
    </location>
</feature>
<keyword evidence="5" id="KW-0808">Transferase</keyword>
<evidence type="ECO:0000313" key="5">
    <source>
        <dbReference type="EMBL" id="KAF3322703.1"/>
    </source>
</evidence>
<evidence type="ECO:0000256" key="3">
    <source>
        <dbReference type="PROSITE-ProRule" id="PRU00221"/>
    </source>
</evidence>
<dbReference type="FunFam" id="2.130.10.10:FF:000228">
    <property type="entry name" value="COMPASS-like H3K4 histone methylase component WDR5A"/>
    <property type="match status" value="1"/>
</dbReference>
<feature type="repeat" description="WD" evidence="3">
    <location>
        <begin position="129"/>
        <end position="170"/>
    </location>
</feature>
<dbReference type="PRINTS" id="PR00320">
    <property type="entry name" value="GPROTEINBRPT"/>
</dbReference>
<dbReference type="PANTHER" id="PTHR22847:SF684">
    <property type="entry name" value="COMPASS-LIKE H3K4 HISTONE METHYLASE COMPONENT WDR5B"/>
    <property type="match status" value="1"/>
</dbReference>
<reference evidence="5" key="1">
    <citation type="submission" date="2020-01" db="EMBL/GenBank/DDBJ databases">
        <title>Genome sequence of Kobresia littledalei, the first chromosome-level genome in the family Cyperaceae.</title>
        <authorList>
            <person name="Qu G."/>
        </authorList>
    </citation>
    <scope>NUCLEOTIDE SEQUENCE</scope>
    <source>
        <strain evidence="5">C.B.Clarke</strain>
        <tissue evidence="5">Leaf</tissue>
    </source>
</reference>
<dbReference type="AlphaFoldDB" id="A0A833QNH2"/>
<dbReference type="Pfam" id="PF25175">
    <property type="entry name" value="Beta-prop_WDR5"/>
    <property type="match status" value="1"/>
</dbReference>
<keyword evidence="2" id="KW-0677">Repeat</keyword>
<dbReference type="Gene3D" id="2.130.10.10">
    <property type="entry name" value="YVTN repeat-like/Quinoprotein amine dehydrogenase"/>
    <property type="match status" value="1"/>
</dbReference>